<protein>
    <recommendedName>
        <fullName evidence="7">C3H1-type domain-containing protein</fullName>
    </recommendedName>
</protein>
<feature type="domain" description="C3H1-type" evidence="7">
    <location>
        <begin position="133"/>
        <end position="161"/>
    </location>
</feature>
<dbReference type="PANTHER" id="PTHR12547">
    <property type="entry name" value="CCCH ZINC FINGER/TIS11-RELATED"/>
    <property type="match status" value="1"/>
</dbReference>
<dbReference type="PROSITE" id="PS50103">
    <property type="entry name" value="ZF_C3H1"/>
    <property type="match status" value="2"/>
</dbReference>
<dbReference type="Proteomes" id="UP001479436">
    <property type="component" value="Unassembled WGS sequence"/>
</dbReference>
<reference evidence="8 9" key="1">
    <citation type="submission" date="2023-04" db="EMBL/GenBank/DDBJ databases">
        <title>Genome of Basidiobolus ranarum AG-B5.</title>
        <authorList>
            <person name="Stajich J.E."/>
            <person name="Carter-House D."/>
            <person name="Gryganskyi A."/>
        </authorList>
    </citation>
    <scope>NUCLEOTIDE SEQUENCE [LARGE SCALE GENOMIC DNA]</scope>
    <source>
        <strain evidence="8 9">AG-B5</strain>
    </source>
</reference>
<evidence type="ECO:0000313" key="9">
    <source>
        <dbReference type="Proteomes" id="UP001479436"/>
    </source>
</evidence>
<evidence type="ECO:0000256" key="3">
    <source>
        <dbReference type="ARBA" id="ARBA00022771"/>
    </source>
</evidence>
<dbReference type="InterPro" id="IPR000571">
    <property type="entry name" value="Znf_CCCH"/>
</dbReference>
<evidence type="ECO:0000256" key="6">
    <source>
        <dbReference type="SAM" id="MobiDB-lite"/>
    </source>
</evidence>
<keyword evidence="2" id="KW-0677">Repeat</keyword>
<dbReference type="InterPro" id="IPR036855">
    <property type="entry name" value="Znf_CCCH_sf"/>
</dbReference>
<feature type="region of interest" description="Disordered" evidence="6">
    <location>
        <begin position="46"/>
        <end position="71"/>
    </location>
</feature>
<dbReference type="EMBL" id="JASJQH010000615">
    <property type="protein sequence ID" value="KAK9763540.1"/>
    <property type="molecule type" value="Genomic_DNA"/>
</dbReference>
<proteinExistence type="predicted"/>
<feature type="zinc finger region" description="C3H1-type" evidence="5">
    <location>
        <begin position="133"/>
        <end position="161"/>
    </location>
</feature>
<name>A0ABR2WPW3_9FUNG</name>
<keyword evidence="9" id="KW-1185">Reference proteome</keyword>
<dbReference type="SMART" id="SM00356">
    <property type="entry name" value="ZnF_C3H1"/>
    <property type="match status" value="2"/>
</dbReference>
<organism evidence="8 9">
    <name type="scientific">Basidiobolus ranarum</name>
    <dbReference type="NCBI Taxonomy" id="34480"/>
    <lineage>
        <taxon>Eukaryota</taxon>
        <taxon>Fungi</taxon>
        <taxon>Fungi incertae sedis</taxon>
        <taxon>Zoopagomycota</taxon>
        <taxon>Entomophthoromycotina</taxon>
        <taxon>Basidiobolomycetes</taxon>
        <taxon>Basidiobolales</taxon>
        <taxon>Basidiobolaceae</taxon>
        <taxon>Basidiobolus</taxon>
    </lineage>
</organism>
<dbReference type="Gene3D" id="4.10.1000.10">
    <property type="entry name" value="Zinc finger, CCCH-type"/>
    <property type="match status" value="2"/>
</dbReference>
<evidence type="ECO:0000259" key="7">
    <source>
        <dbReference type="PROSITE" id="PS50103"/>
    </source>
</evidence>
<feature type="domain" description="C3H1-type" evidence="7">
    <location>
        <begin position="95"/>
        <end position="123"/>
    </location>
</feature>
<dbReference type="SUPFAM" id="SSF90229">
    <property type="entry name" value="CCCH zinc finger"/>
    <property type="match status" value="2"/>
</dbReference>
<accession>A0ABR2WPW3</accession>
<keyword evidence="3 5" id="KW-0863">Zinc-finger</keyword>
<comment type="caution">
    <text evidence="8">The sequence shown here is derived from an EMBL/GenBank/DDBJ whole genome shotgun (WGS) entry which is preliminary data.</text>
</comment>
<evidence type="ECO:0000256" key="4">
    <source>
        <dbReference type="ARBA" id="ARBA00022833"/>
    </source>
</evidence>
<dbReference type="Pfam" id="PF00642">
    <property type="entry name" value="zf-CCCH"/>
    <property type="match status" value="2"/>
</dbReference>
<evidence type="ECO:0000313" key="8">
    <source>
        <dbReference type="EMBL" id="KAK9763540.1"/>
    </source>
</evidence>
<evidence type="ECO:0000256" key="5">
    <source>
        <dbReference type="PROSITE-ProRule" id="PRU00723"/>
    </source>
</evidence>
<sequence>MLFQNMFDSKVSPVFTPTERCENHYSLFSSTSRDIWNDQSQMLSRQGSFSSNSTDSPSIHHRTLSRENSVSSHSSLSDSVCNGSQSSGGVKNLLLYKTELCRSYEESGTCRYSDKCQFAHGMSQLRDVPRHPKYKTQICRTFWEQGNCPYGKRCCFIHTVAESQPRAQPGTEWSPFAHPAPSTIQVNPSLASPLMMPTQQHMENKDYFNPKVTYLETYNPKSKPDPSSRYVMDGSYSYSRAPIQAQAQPRPIHAGGIRENVRGDLAQYFWNTQSDTGKQGRLQVFQNFG</sequence>
<feature type="zinc finger region" description="C3H1-type" evidence="5">
    <location>
        <begin position="95"/>
        <end position="123"/>
    </location>
</feature>
<dbReference type="PANTHER" id="PTHR12547:SF18">
    <property type="entry name" value="PROTEIN TIS11"/>
    <property type="match status" value="1"/>
</dbReference>
<dbReference type="InterPro" id="IPR045877">
    <property type="entry name" value="ZFP36-like"/>
</dbReference>
<gene>
    <name evidence="8" type="ORF">K7432_009685</name>
</gene>
<evidence type="ECO:0000256" key="1">
    <source>
        <dbReference type="ARBA" id="ARBA00022723"/>
    </source>
</evidence>
<evidence type="ECO:0000256" key="2">
    <source>
        <dbReference type="ARBA" id="ARBA00022737"/>
    </source>
</evidence>
<feature type="compositionally biased region" description="Polar residues" evidence="6">
    <location>
        <begin position="46"/>
        <end position="57"/>
    </location>
</feature>
<keyword evidence="4 5" id="KW-0862">Zinc</keyword>
<keyword evidence="1 5" id="KW-0479">Metal-binding</keyword>